<dbReference type="EMBL" id="CP116394">
    <property type="protein sequence ID" value="WCE46677.1"/>
    <property type="molecule type" value="Genomic_DNA"/>
</dbReference>
<evidence type="ECO:0000256" key="1">
    <source>
        <dbReference type="SAM" id="MobiDB-lite"/>
    </source>
</evidence>
<dbReference type="Proteomes" id="UP001211044">
    <property type="component" value="Chromosome"/>
</dbReference>
<accession>A0AB38XR64</accession>
<evidence type="ECO:0000256" key="2">
    <source>
        <dbReference type="SAM" id="Phobius"/>
    </source>
</evidence>
<gene>
    <name evidence="3" type="ORF">PIG85_03265</name>
</gene>
<proteinExistence type="predicted"/>
<evidence type="ECO:0000313" key="3">
    <source>
        <dbReference type="EMBL" id="WCE46677.1"/>
    </source>
</evidence>
<feature type="region of interest" description="Disordered" evidence="1">
    <location>
        <begin position="37"/>
        <end position="58"/>
    </location>
</feature>
<feature type="transmembrane region" description="Helical" evidence="2">
    <location>
        <begin position="7"/>
        <end position="26"/>
    </location>
</feature>
<dbReference type="RefSeq" id="WP_004805869.1">
    <property type="nucleotide sequence ID" value="NZ_CP116394.1"/>
</dbReference>
<organism evidence="3 4">
    <name type="scientific">Winkia neuii subsp. anitrata</name>
    <dbReference type="NCBI Taxonomy" id="29318"/>
    <lineage>
        <taxon>Bacteria</taxon>
        <taxon>Bacillati</taxon>
        <taxon>Actinomycetota</taxon>
        <taxon>Actinomycetes</taxon>
        <taxon>Actinomycetales</taxon>
        <taxon>Actinomycetaceae</taxon>
        <taxon>Winkia</taxon>
    </lineage>
</organism>
<feature type="compositionally biased region" description="Low complexity" evidence="1">
    <location>
        <begin position="39"/>
        <end position="50"/>
    </location>
</feature>
<sequence>MVRRIGWTLWSVVLIVVLVGLSYYVYGISTGQFDGGHQGKSASGSAQADASDPDDVKVPEGADTSVGALLGMPRSEPADFAVGKSLVFRTESGNAVCAFSDEKGALGTDLILPFKGEDGSGAAAPSVQCGLVRAVDLHPEDQKTCKAGYRSGDTLAVWPGGRGAGACVEDGQPLRFDAEVEDNPNPDQRMKLQPLEYGKRIQRNGWACGDDGETLTCAELTTGRGFQVETDTYRLLDAVK</sequence>
<name>A0AB38XR64_9ACTO</name>
<dbReference type="KEGG" id="wne:PIG85_03265"/>
<reference evidence="3" key="1">
    <citation type="submission" date="2023-01" db="EMBL/GenBank/DDBJ databases">
        <title>Comparative Genomic Analysis of the Clinically-Derived Winkia Strain NY0527 Provides Evidence into the Taxonomic Reassignment of Winkia neuii and Characterizes Their Virulence Traits.</title>
        <authorList>
            <person name="Cai X."/>
            <person name="Peng Y."/>
            <person name="Li M."/>
            <person name="Qiu Y."/>
            <person name="Wang Y."/>
            <person name="Xu L."/>
            <person name="Hou Q."/>
        </authorList>
    </citation>
    <scope>NUCLEOTIDE SEQUENCE</scope>
    <source>
        <strain evidence="3">NY0527</strain>
    </source>
</reference>
<dbReference type="AlphaFoldDB" id="A0AB38XR64"/>
<keyword evidence="2" id="KW-1133">Transmembrane helix</keyword>
<keyword evidence="2" id="KW-0812">Transmembrane</keyword>
<keyword evidence="2" id="KW-0472">Membrane</keyword>
<protein>
    <recommendedName>
        <fullName evidence="5">Serine/threonine protein kinase</fullName>
    </recommendedName>
</protein>
<evidence type="ECO:0008006" key="5">
    <source>
        <dbReference type="Google" id="ProtNLM"/>
    </source>
</evidence>
<evidence type="ECO:0000313" key="4">
    <source>
        <dbReference type="Proteomes" id="UP001211044"/>
    </source>
</evidence>